<sequence length="43" mass="4901">MSVSVFAQKDETSVSLNLDYGIPTPIKKIVPNFNYFLEKDFFG</sequence>
<dbReference type="AlphaFoldDB" id="A0A5J4QLX7"/>
<evidence type="ECO:0000313" key="1">
    <source>
        <dbReference type="EMBL" id="KAA6321944.1"/>
    </source>
</evidence>
<proteinExistence type="predicted"/>
<dbReference type="EMBL" id="SNRY01003172">
    <property type="protein sequence ID" value="KAA6321944.1"/>
    <property type="molecule type" value="Genomic_DNA"/>
</dbReference>
<protein>
    <submittedName>
        <fullName evidence="1">Uncharacterized protein</fullName>
    </submittedName>
</protein>
<organism evidence="1">
    <name type="scientific">termite gut metagenome</name>
    <dbReference type="NCBI Taxonomy" id="433724"/>
    <lineage>
        <taxon>unclassified sequences</taxon>
        <taxon>metagenomes</taxon>
        <taxon>organismal metagenomes</taxon>
    </lineage>
</organism>
<accession>A0A5J4QLX7</accession>
<comment type="caution">
    <text evidence="1">The sequence shown here is derived from an EMBL/GenBank/DDBJ whole genome shotgun (WGS) entry which is preliminary data.</text>
</comment>
<reference evidence="1" key="1">
    <citation type="submission" date="2019-03" db="EMBL/GenBank/DDBJ databases">
        <title>Single cell metagenomics reveals metabolic interactions within the superorganism composed of flagellate Streblomastix strix and complex community of Bacteroidetes bacteria on its surface.</title>
        <authorList>
            <person name="Treitli S.C."/>
            <person name="Kolisko M."/>
            <person name="Husnik F."/>
            <person name="Keeling P."/>
            <person name="Hampl V."/>
        </authorList>
    </citation>
    <scope>NUCLEOTIDE SEQUENCE</scope>
    <source>
        <strain evidence="1">STM</strain>
    </source>
</reference>
<name>A0A5J4QLX7_9ZZZZ</name>
<gene>
    <name evidence="1" type="ORF">EZS27_028461</name>
</gene>